<proteinExistence type="predicted"/>
<protein>
    <submittedName>
        <fullName evidence="1">Uncharacterized protein</fullName>
    </submittedName>
</protein>
<evidence type="ECO:0000313" key="1">
    <source>
        <dbReference type="EMBL" id="GFN98398.1"/>
    </source>
</evidence>
<gene>
    <name evidence="1" type="ORF">PoB_002490400</name>
</gene>
<evidence type="ECO:0000313" key="2">
    <source>
        <dbReference type="Proteomes" id="UP000735302"/>
    </source>
</evidence>
<keyword evidence="2" id="KW-1185">Reference proteome</keyword>
<dbReference type="Proteomes" id="UP000735302">
    <property type="component" value="Unassembled WGS sequence"/>
</dbReference>
<sequence length="120" mass="13877">MDIKQSFGQSSLKNTRFPAETMAALSTLFNTADNFIDAEMCSPRVPGRGRLSISYQTQAVLLLEVLESDTLHQCKKSCFQTFKNFSRFFRERNADQRIRYFIFENIFFSDVVDFFISGSL</sequence>
<name>A0AAV3ZSS8_9GAST</name>
<comment type="caution">
    <text evidence="1">The sequence shown here is derived from an EMBL/GenBank/DDBJ whole genome shotgun (WGS) entry which is preliminary data.</text>
</comment>
<accession>A0AAV3ZSS8</accession>
<organism evidence="1 2">
    <name type="scientific">Plakobranchus ocellatus</name>
    <dbReference type="NCBI Taxonomy" id="259542"/>
    <lineage>
        <taxon>Eukaryota</taxon>
        <taxon>Metazoa</taxon>
        <taxon>Spiralia</taxon>
        <taxon>Lophotrochozoa</taxon>
        <taxon>Mollusca</taxon>
        <taxon>Gastropoda</taxon>
        <taxon>Heterobranchia</taxon>
        <taxon>Euthyneura</taxon>
        <taxon>Panpulmonata</taxon>
        <taxon>Sacoglossa</taxon>
        <taxon>Placobranchoidea</taxon>
        <taxon>Plakobranchidae</taxon>
        <taxon>Plakobranchus</taxon>
    </lineage>
</organism>
<reference evidence="1 2" key="1">
    <citation type="journal article" date="2021" name="Elife">
        <title>Chloroplast acquisition without the gene transfer in kleptoplastic sea slugs, Plakobranchus ocellatus.</title>
        <authorList>
            <person name="Maeda T."/>
            <person name="Takahashi S."/>
            <person name="Yoshida T."/>
            <person name="Shimamura S."/>
            <person name="Takaki Y."/>
            <person name="Nagai Y."/>
            <person name="Toyoda A."/>
            <person name="Suzuki Y."/>
            <person name="Arimoto A."/>
            <person name="Ishii H."/>
            <person name="Satoh N."/>
            <person name="Nishiyama T."/>
            <person name="Hasebe M."/>
            <person name="Maruyama T."/>
            <person name="Minagawa J."/>
            <person name="Obokata J."/>
            <person name="Shigenobu S."/>
        </authorList>
    </citation>
    <scope>NUCLEOTIDE SEQUENCE [LARGE SCALE GENOMIC DNA]</scope>
</reference>
<dbReference type="EMBL" id="BLXT01002845">
    <property type="protein sequence ID" value="GFN98398.1"/>
    <property type="molecule type" value="Genomic_DNA"/>
</dbReference>
<dbReference type="AlphaFoldDB" id="A0AAV3ZSS8"/>